<dbReference type="PROSITE" id="PS00973">
    <property type="entry name" value="USP_2"/>
    <property type="match status" value="1"/>
</dbReference>
<dbReference type="InterPro" id="IPR009060">
    <property type="entry name" value="UBA-like_sf"/>
</dbReference>
<dbReference type="SUPFAM" id="SSF54001">
    <property type="entry name" value="Cysteine proteinases"/>
    <property type="match status" value="1"/>
</dbReference>
<sequence>MTVEQNVIQHHSQKYQQVLLNQLRDATGTTDTQRLQHALQACNGDLAKAVALLIANNAGVVPQNEAAYYLTGKTSTESQADTSEDKDELQKVLALSLDQSNEAFRETGVSEEEQAISRVLEASIAANKRPDGEPWSDLPNPHDRKRQGTCPVGLKNVGNTCWFSAVIQSLFQLLEFQRLVLLYEPPERDLPRNQQEGHSVQFMRELRRLFALMLASERKYVDPSRALGILNTAFKSSGAQQQQDVSEFTHRLLDWLEEAFQTQEERDGEKRKNPLVELFYGHFLALGVLEGKRFENTEMFGQYPLQVNGFKDLHECLEAATIEGEIESLHTGNSGKSGQERWFTELPPVLTFELSRFEFNQVMGRPEKIHSKLEFPCVLYMDRYIYRNRETTQLKRDEMRRLREHLTVLQQQLERYVSYGSGPRRLPLVHILQYAMEFASSKSSFPSSEEHCHVAAPSGGTNMPLQPMPSTPAQDTATHSAHSNSAHSNPAPAPRHISPEELRVLEGCLHRWRTEVETDIQELQGCVSRTHGNMELVNSDTAMMQVPYRLHAVLVHEGQANAGHYWAYIYSPQQCCWMRYNDITVSASSWEELTHESYGGHRNASAYCLIYVSSNTPCRAPEKLPEETEQVQNVLERLPQDLRVYVTEDNQLFHKELEDWGAAHGQPANQGTAMPMREPGSTEPCPARSTVPQETPGPVDVSPTVDALGVWREDVERALSQAANEDPERSPETLLSAAMNAEYARLVELTQQNHAPESDRRLRHAMVYFLQNQAPKAVLERTLFQQFSESSCGTDERLKAAVKVALEKLNLMKPEEAEMEEYEMWHQDYGKFIEGTMFLLVGVQLFQNKSYTDALVYLVFSSQCNKELLSKGPSRGHSEELLAYYRRTCLLKLNERAAALFDTGDEAAVTAALDLLTQHVIPCLPLLLADLTQEADLVAVETVRNWWCSYLDQEMEPALLDKLTDFLPKLLDCSGEICSFDAPPKVPPWSSQDLCERFRRVITSLIQASTNGT</sequence>
<dbReference type="PANTHER" id="PTHR43982:SF6">
    <property type="entry name" value="UBIQUITIN CARBOXYL-TERMINAL HYDROLASE 2-RELATED"/>
    <property type="match status" value="1"/>
</dbReference>
<keyword evidence="8" id="KW-0788">Thiol protease</keyword>
<keyword evidence="9" id="KW-0832">Ubl conjugation</keyword>
<dbReference type="InterPro" id="IPR038765">
    <property type="entry name" value="Papain-like_cys_pep_sf"/>
</dbReference>
<dbReference type="OrthoDB" id="2420415at2759"/>
<organism evidence="12 13">
    <name type="scientific">Synaphobranchus kaupii</name>
    <name type="common">Kaup's arrowtooth eel</name>
    <dbReference type="NCBI Taxonomy" id="118154"/>
    <lineage>
        <taxon>Eukaryota</taxon>
        <taxon>Metazoa</taxon>
        <taxon>Chordata</taxon>
        <taxon>Craniata</taxon>
        <taxon>Vertebrata</taxon>
        <taxon>Euteleostomi</taxon>
        <taxon>Actinopterygii</taxon>
        <taxon>Neopterygii</taxon>
        <taxon>Teleostei</taxon>
        <taxon>Anguilliformes</taxon>
        <taxon>Synaphobranchidae</taxon>
        <taxon>Synaphobranchus</taxon>
    </lineage>
</organism>
<evidence type="ECO:0000256" key="9">
    <source>
        <dbReference type="ARBA" id="ARBA00022843"/>
    </source>
</evidence>
<dbReference type="InterPro" id="IPR054109">
    <property type="entry name" value="UBA_8"/>
</dbReference>
<evidence type="ECO:0000256" key="10">
    <source>
        <dbReference type="SAM" id="MobiDB-lite"/>
    </source>
</evidence>
<comment type="catalytic activity">
    <reaction evidence="1">
        <text>Thiol-dependent hydrolysis of ester, thioester, amide, peptide and isopeptide bonds formed by the C-terminal Gly of ubiquitin (a 76-residue protein attached to proteins as an intracellular targeting signal).</text>
        <dbReference type="EC" id="3.4.19.12"/>
    </reaction>
</comment>
<keyword evidence="3" id="KW-1017">Isopeptide bond</keyword>
<evidence type="ECO:0000256" key="2">
    <source>
        <dbReference type="ARBA" id="ARBA00012759"/>
    </source>
</evidence>
<dbReference type="PANTHER" id="PTHR43982">
    <property type="entry name" value="UBIQUITIN CARBOXYL-TERMINAL HYDROLASE"/>
    <property type="match status" value="1"/>
</dbReference>
<dbReference type="InterPro" id="IPR001394">
    <property type="entry name" value="Peptidase_C19_UCH"/>
</dbReference>
<keyword evidence="6" id="KW-0833">Ubl conjugation pathway</keyword>
<evidence type="ECO:0000256" key="3">
    <source>
        <dbReference type="ARBA" id="ARBA00022499"/>
    </source>
</evidence>
<dbReference type="InterPro" id="IPR018200">
    <property type="entry name" value="USP_CS"/>
</dbReference>
<evidence type="ECO:0000313" key="12">
    <source>
        <dbReference type="EMBL" id="KAJ8355463.1"/>
    </source>
</evidence>
<name>A0A9Q1IWF1_SYNKA</name>
<dbReference type="GO" id="GO:0016579">
    <property type="term" value="P:protein deubiquitination"/>
    <property type="evidence" value="ECO:0007669"/>
    <property type="project" value="InterPro"/>
</dbReference>
<dbReference type="GO" id="GO:0043161">
    <property type="term" value="P:proteasome-mediated ubiquitin-dependent protein catabolic process"/>
    <property type="evidence" value="ECO:0007669"/>
    <property type="project" value="InterPro"/>
</dbReference>
<evidence type="ECO:0000259" key="11">
    <source>
        <dbReference type="PROSITE" id="PS50235"/>
    </source>
</evidence>
<dbReference type="PROSITE" id="PS00972">
    <property type="entry name" value="USP_1"/>
    <property type="match status" value="1"/>
</dbReference>
<accession>A0A9Q1IWF1</accession>
<dbReference type="AlphaFoldDB" id="A0A9Q1IWF1"/>
<dbReference type="FunFam" id="1.10.8.10:FF:000023">
    <property type="entry name" value="Putative ubiquitin carboxyl-terminal hydrolase 25"/>
    <property type="match status" value="1"/>
</dbReference>
<proteinExistence type="predicted"/>
<dbReference type="GO" id="GO:0061136">
    <property type="term" value="P:regulation of proteasomal protein catabolic process"/>
    <property type="evidence" value="ECO:0007669"/>
    <property type="project" value="TreeGrafter"/>
</dbReference>
<evidence type="ECO:0000256" key="5">
    <source>
        <dbReference type="ARBA" id="ARBA00022670"/>
    </source>
</evidence>
<evidence type="ECO:0000256" key="8">
    <source>
        <dbReference type="ARBA" id="ARBA00022807"/>
    </source>
</evidence>
<keyword evidence="5" id="KW-0645">Protease</keyword>
<dbReference type="Gene3D" id="1.10.8.10">
    <property type="entry name" value="DNA helicase RuvA subunit, C-terminal domain"/>
    <property type="match status" value="1"/>
</dbReference>
<dbReference type="InterPro" id="IPR044635">
    <property type="entry name" value="UBP14-like"/>
</dbReference>
<keyword evidence="13" id="KW-1185">Reference proteome</keyword>
<dbReference type="Proteomes" id="UP001152622">
    <property type="component" value="Chromosome 6"/>
</dbReference>
<comment type="caution">
    <text evidence="12">The sequence shown here is derived from an EMBL/GenBank/DDBJ whole genome shotgun (WGS) entry which is preliminary data.</text>
</comment>
<dbReference type="Pfam" id="PF22566">
    <property type="entry name" value="UBA_8"/>
    <property type="match status" value="1"/>
</dbReference>
<dbReference type="Gene3D" id="3.90.70.10">
    <property type="entry name" value="Cysteine proteinases"/>
    <property type="match status" value="1"/>
</dbReference>
<dbReference type="GO" id="GO:0070628">
    <property type="term" value="F:proteasome binding"/>
    <property type="evidence" value="ECO:0007669"/>
    <property type="project" value="TreeGrafter"/>
</dbReference>
<feature type="compositionally biased region" description="Low complexity" evidence="10">
    <location>
        <begin position="479"/>
        <end position="490"/>
    </location>
</feature>
<keyword evidence="4" id="KW-0597">Phosphoprotein</keyword>
<evidence type="ECO:0000313" key="13">
    <source>
        <dbReference type="Proteomes" id="UP001152622"/>
    </source>
</evidence>
<keyword evidence="7" id="KW-0378">Hydrolase</keyword>
<dbReference type="EC" id="3.4.19.12" evidence="2"/>
<gene>
    <name evidence="12" type="ORF">SKAU_G00182570</name>
</gene>
<feature type="region of interest" description="Disordered" evidence="10">
    <location>
        <begin position="663"/>
        <end position="704"/>
    </location>
</feature>
<evidence type="ECO:0000256" key="1">
    <source>
        <dbReference type="ARBA" id="ARBA00000707"/>
    </source>
</evidence>
<evidence type="ECO:0000256" key="7">
    <source>
        <dbReference type="ARBA" id="ARBA00022801"/>
    </source>
</evidence>
<evidence type="ECO:0000256" key="6">
    <source>
        <dbReference type="ARBA" id="ARBA00022786"/>
    </source>
</evidence>
<dbReference type="Pfam" id="PF00443">
    <property type="entry name" value="UCH"/>
    <property type="match status" value="1"/>
</dbReference>
<dbReference type="InterPro" id="IPR028889">
    <property type="entry name" value="USP"/>
</dbReference>
<feature type="region of interest" description="Disordered" evidence="10">
    <location>
        <begin position="447"/>
        <end position="497"/>
    </location>
</feature>
<protein>
    <recommendedName>
        <fullName evidence="2">ubiquitinyl hydrolase 1</fullName>
        <ecNumber evidence="2">3.4.19.12</ecNumber>
    </recommendedName>
</protein>
<evidence type="ECO:0000256" key="4">
    <source>
        <dbReference type="ARBA" id="ARBA00022553"/>
    </source>
</evidence>
<dbReference type="GO" id="GO:0004843">
    <property type="term" value="F:cysteine-type deubiquitinase activity"/>
    <property type="evidence" value="ECO:0007669"/>
    <property type="project" value="UniProtKB-EC"/>
</dbReference>
<dbReference type="SUPFAM" id="SSF46934">
    <property type="entry name" value="UBA-like"/>
    <property type="match status" value="1"/>
</dbReference>
<dbReference type="CDD" id="cd02665">
    <property type="entry name" value="Peptidase_C19I"/>
    <property type="match status" value="1"/>
</dbReference>
<reference evidence="12" key="1">
    <citation type="journal article" date="2023" name="Science">
        <title>Genome structures resolve the early diversification of teleost fishes.</title>
        <authorList>
            <person name="Parey E."/>
            <person name="Louis A."/>
            <person name="Montfort J."/>
            <person name="Bouchez O."/>
            <person name="Roques C."/>
            <person name="Iampietro C."/>
            <person name="Lluch J."/>
            <person name="Castinel A."/>
            <person name="Donnadieu C."/>
            <person name="Desvignes T."/>
            <person name="Floi Bucao C."/>
            <person name="Jouanno E."/>
            <person name="Wen M."/>
            <person name="Mejri S."/>
            <person name="Dirks R."/>
            <person name="Jansen H."/>
            <person name="Henkel C."/>
            <person name="Chen W.J."/>
            <person name="Zahm M."/>
            <person name="Cabau C."/>
            <person name="Klopp C."/>
            <person name="Thompson A.W."/>
            <person name="Robinson-Rechavi M."/>
            <person name="Braasch I."/>
            <person name="Lecointre G."/>
            <person name="Bobe J."/>
            <person name="Postlethwait J.H."/>
            <person name="Berthelot C."/>
            <person name="Roest Crollius H."/>
            <person name="Guiguen Y."/>
        </authorList>
    </citation>
    <scope>NUCLEOTIDE SEQUENCE</scope>
    <source>
        <strain evidence="12">WJC10195</strain>
    </source>
</reference>
<feature type="domain" description="USP" evidence="11">
    <location>
        <begin position="152"/>
        <end position="614"/>
    </location>
</feature>
<dbReference type="EMBL" id="JAINUF010000006">
    <property type="protein sequence ID" value="KAJ8355463.1"/>
    <property type="molecule type" value="Genomic_DNA"/>
</dbReference>
<dbReference type="PROSITE" id="PS50235">
    <property type="entry name" value="USP_3"/>
    <property type="match status" value="1"/>
</dbReference>